<keyword evidence="7" id="KW-1185">Reference proteome</keyword>
<feature type="region of interest" description="Disordered" evidence="4">
    <location>
        <begin position="1"/>
        <end position="20"/>
    </location>
</feature>
<dbReference type="GO" id="GO:0006417">
    <property type="term" value="P:regulation of translation"/>
    <property type="evidence" value="ECO:0007669"/>
    <property type="project" value="UniProtKB-KW"/>
</dbReference>
<evidence type="ECO:0000259" key="5">
    <source>
        <dbReference type="PROSITE" id="PS50296"/>
    </source>
</evidence>
<dbReference type="GO" id="GO:0002188">
    <property type="term" value="P:translation reinitiation"/>
    <property type="evidence" value="ECO:0007669"/>
    <property type="project" value="TreeGrafter"/>
</dbReference>
<dbReference type="Proteomes" id="UP000830729">
    <property type="component" value="Chromosome"/>
</dbReference>
<proteinExistence type="inferred from homology"/>
<dbReference type="GeneID" id="72186433"/>
<evidence type="ECO:0000313" key="7">
    <source>
        <dbReference type="Proteomes" id="UP000830729"/>
    </source>
</evidence>
<name>A0A8U0HSU6_9EURY</name>
<dbReference type="InterPro" id="IPR050318">
    <property type="entry name" value="DENR/SUI1_TIF"/>
</dbReference>
<dbReference type="GO" id="GO:0003729">
    <property type="term" value="F:mRNA binding"/>
    <property type="evidence" value="ECO:0007669"/>
    <property type="project" value="TreeGrafter"/>
</dbReference>
<evidence type="ECO:0000256" key="2">
    <source>
        <dbReference type="ARBA" id="ARBA00022845"/>
    </source>
</evidence>
<dbReference type="Pfam" id="PF01253">
    <property type="entry name" value="SUI1"/>
    <property type="match status" value="1"/>
</dbReference>
<comment type="similarity">
    <text evidence="1">Belongs to the SUI1 family.</text>
</comment>
<dbReference type="PANTHER" id="PTHR12789:SF0">
    <property type="entry name" value="DENSITY-REGULATED PROTEIN"/>
    <property type="match status" value="1"/>
</dbReference>
<reference evidence="6 7" key="1">
    <citation type="submission" date="2022-04" db="EMBL/GenBank/DDBJ databases">
        <title>Diverse halophilic archaea isolated from saline environments.</title>
        <authorList>
            <person name="Cui H.-L."/>
        </authorList>
    </citation>
    <scope>NUCLEOTIDE SEQUENCE [LARGE SCALE GENOMIC DNA]</scope>
    <source>
        <strain evidence="6 7">XZYJT49</strain>
    </source>
</reference>
<keyword evidence="3" id="KW-0648">Protein biosynthesis</keyword>
<dbReference type="PANTHER" id="PTHR12789">
    <property type="entry name" value="DENSITY-REGULATED PROTEIN HOMOLOG"/>
    <property type="match status" value="1"/>
</dbReference>
<dbReference type="GO" id="GO:0003743">
    <property type="term" value="F:translation initiation factor activity"/>
    <property type="evidence" value="ECO:0007669"/>
    <property type="project" value="InterPro"/>
</dbReference>
<evidence type="ECO:0000256" key="1">
    <source>
        <dbReference type="ARBA" id="ARBA00005422"/>
    </source>
</evidence>
<accession>A0A8U0HSU6</accession>
<feature type="domain" description="SUI1" evidence="5">
    <location>
        <begin position="30"/>
        <end position="96"/>
    </location>
</feature>
<dbReference type="SUPFAM" id="SSF55159">
    <property type="entry name" value="eIF1-like"/>
    <property type="match status" value="1"/>
</dbReference>
<dbReference type="CDD" id="cd11567">
    <property type="entry name" value="YciH_like"/>
    <property type="match status" value="1"/>
</dbReference>
<dbReference type="InterPro" id="IPR001950">
    <property type="entry name" value="SUI1"/>
</dbReference>
<gene>
    <name evidence="6" type="primary">yciH</name>
    <name evidence="6" type="ORF">M0R89_14500</name>
</gene>
<dbReference type="InterPro" id="IPR005872">
    <property type="entry name" value="SUI1_arc_bac"/>
</dbReference>
<evidence type="ECO:0000256" key="3">
    <source>
        <dbReference type="ARBA" id="ARBA00022917"/>
    </source>
</evidence>
<sequence length="101" mass="10821">MGEDKDISDVSGLPDELGIDEDLGRAEQQLTVRVEERTYGKAVTIVEGFDSTSVDVGDLASQLKSNLATGGTVDEGRIELQGDHRERAADLLRDEGFQVGG</sequence>
<protein>
    <submittedName>
        <fullName evidence="6">Stress response translation initiation inhibitor YciH</fullName>
    </submittedName>
</protein>
<evidence type="ECO:0000313" key="6">
    <source>
        <dbReference type="EMBL" id="UPV73744.1"/>
    </source>
</evidence>
<dbReference type="RefSeq" id="WP_248649796.1">
    <property type="nucleotide sequence ID" value="NZ_CP096659.1"/>
</dbReference>
<organism evidence="6 7">
    <name type="scientific">Halorussus limi</name>
    <dbReference type="NCBI Taxonomy" id="2938695"/>
    <lineage>
        <taxon>Archaea</taxon>
        <taxon>Methanobacteriati</taxon>
        <taxon>Methanobacteriota</taxon>
        <taxon>Stenosarchaea group</taxon>
        <taxon>Halobacteria</taxon>
        <taxon>Halobacteriales</taxon>
        <taxon>Haladaptataceae</taxon>
        <taxon>Halorussus</taxon>
    </lineage>
</organism>
<dbReference type="KEGG" id="halx:M0R89_14500"/>
<dbReference type="GO" id="GO:0001731">
    <property type="term" value="P:formation of translation preinitiation complex"/>
    <property type="evidence" value="ECO:0007669"/>
    <property type="project" value="TreeGrafter"/>
</dbReference>
<dbReference type="InterPro" id="IPR036877">
    <property type="entry name" value="SUI1_dom_sf"/>
</dbReference>
<dbReference type="PROSITE" id="PS50296">
    <property type="entry name" value="SUI1"/>
    <property type="match status" value="1"/>
</dbReference>
<dbReference type="EMBL" id="CP096659">
    <property type="protein sequence ID" value="UPV73744.1"/>
    <property type="molecule type" value="Genomic_DNA"/>
</dbReference>
<dbReference type="NCBIfam" id="NF002096">
    <property type="entry name" value="PRK00939.1"/>
    <property type="match status" value="1"/>
</dbReference>
<dbReference type="AlphaFoldDB" id="A0A8U0HSU6"/>
<keyword evidence="2" id="KW-0810">Translation regulation</keyword>
<evidence type="ECO:0000256" key="4">
    <source>
        <dbReference type="SAM" id="MobiDB-lite"/>
    </source>
</evidence>
<dbReference type="Gene3D" id="3.30.780.10">
    <property type="entry name" value="SUI1-like domain"/>
    <property type="match status" value="1"/>
</dbReference>